<organism evidence="3 4">
    <name type="scientific">Danaus chrysippus</name>
    <name type="common">African queen</name>
    <dbReference type="NCBI Taxonomy" id="151541"/>
    <lineage>
        <taxon>Eukaryota</taxon>
        <taxon>Metazoa</taxon>
        <taxon>Ecdysozoa</taxon>
        <taxon>Arthropoda</taxon>
        <taxon>Hexapoda</taxon>
        <taxon>Insecta</taxon>
        <taxon>Pterygota</taxon>
        <taxon>Neoptera</taxon>
        <taxon>Endopterygota</taxon>
        <taxon>Lepidoptera</taxon>
        <taxon>Glossata</taxon>
        <taxon>Ditrysia</taxon>
        <taxon>Papilionoidea</taxon>
        <taxon>Nymphalidae</taxon>
        <taxon>Danainae</taxon>
        <taxon>Danaini</taxon>
        <taxon>Danaina</taxon>
        <taxon>Danaus</taxon>
        <taxon>Anosia</taxon>
    </lineage>
</organism>
<accession>A0A8J2QFZ0</accession>
<dbReference type="GO" id="GO:0051321">
    <property type="term" value="P:meiotic cell cycle"/>
    <property type="evidence" value="ECO:0007669"/>
    <property type="project" value="UniProtKB-KW"/>
</dbReference>
<dbReference type="GO" id="GO:0043138">
    <property type="term" value="F:3'-5' DNA helicase activity"/>
    <property type="evidence" value="ECO:0007669"/>
    <property type="project" value="UniProtKB-EC"/>
</dbReference>
<dbReference type="Gene3D" id="1.10.3380.10">
    <property type="entry name" value="Sec63 N-terminal domain-like domain"/>
    <property type="match status" value="1"/>
</dbReference>
<proteinExistence type="predicted"/>
<evidence type="ECO:0000259" key="2">
    <source>
        <dbReference type="Pfam" id="PF02889"/>
    </source>
</evidence>
<protein>
    <submittedName>
        <fullName evidence="3">(African queen) hypothetical protein</fullName>
    </submittedName>
</protein>
<dbReference type="EMBL" id="CAKASE010000047">
    <property type="protein sequence ID" value="CAG9562042.1"/>
    <property type="molecule type" value="Genomic_DNA"/>
</dbReference>
<dbReference type="OrthoDB" id="5575at2759"/>
<sequence length="984" mass="113570">MNGLQSSGLITMDELACIESTEAGRLMSMHYLDLETMKLIMKIEGDASLDRLLWLVCESHELSDMYLRIDERRCLNTLNRNNTSSTIRDSDLINVYDGCLSFEVSRKHTCKHKITAHCVSSSFVGIDTQCEYFFEDINPFSNTNITPNNIPEKISPKIQSHTDKEGNDRKRKINNNKKSMPHVEKKKRQSIQDFLTKKEPFGRNSKCWLGNSNIMMEEKQKIPEKTESLEVKCDITSNNEKAVDNKFAYSIDEDDFLEDFDYEEVDDEKIDELLNEIENEVNRPSTSTSSHTYIQKTKLDYNTNSSKTHKTNYYRELNNKSNVKNNFTCIDRIEKNNENDNDSITNKTTGFSEEIKNHIQQYLRETQNNVKGIGTNLTELNINLNIDKPNDTREKNNEVEDNDIFRPQIIDLTGSEAQKYNCPTKNYNSEEIFNNDFSSEALCSKTVQNTGGDITNEVAEIFLDHNEINSIEIETDEEMSNNKEKSLNEFLRLSHLNKNPKQDINTTDIQSITKPQNTLQRPTQTSNVLCISSDSEMGLYEQDSVKNPEPIPENYLEKPLNTYKTQQKPCTSLYQNFQSPLNPTKYNLDNNDRNMKNEGSFKDIRKYSYNEVKTVSFHKENVTRICTLNVALDVTDIVHTKHEPIISEYNFDSKNETNENSSKYKKDTNLPIDLKTESNKTLIKNDSSYKFNNKHYIREVKNIALEKGQKTNQIIQEDNKKPTIRDILMKYSKNDQNKSCSKNIETESQLGPYQIDRSELKPKRKYRISDLDKIEVKLPESLIPSQNTSTNHTLSFPTKTEPNLHFTNLEEIQDEIITNKTNDEYNDSSTDTNEDCNKPDLEETDLNLECESTNDLFNLDEAILDPKTLLQSNSSNEVIIPPPAEFCDNSLNVSPQTNLPSIDSGYDPQYSALDDTNEVSPTSCDDEIKDIFTSNFSQYSNFAVYNQSSSGIFNLFDNNRNDVIKSRSYKLSQFKFNRKKMFKK</sequence>
<dbReference type="InterPro" id="IPR004179">
    <property type="entry name" value="Sec63-dom"/>
</dbReference>
<dbReference type="PANTHER" id="PTHR47835">
    <property type="entry name" value="HFM1, ATP DEPENDENT DNA HELICASE HOMOLOG"/>
    <property type="match status" value="1"/>
</dbReference>
<feature type="region of interest" description="Disordered" evidence="1">
    <location>
        <begin position="147"/>
        <end position="189"/>
    </location>
</feature>
<reference evidence="3" key="1">
    <citation type="submission" date="2021-09" db="EMBL/GenBank/DDBJ databases">
        <authorList>
            <person name="Martin H S."/>
        </authorList>
    </citation>
    <scope>NUCLEOTIDE SEQUENCE</scope>
</reference>
<evidence type="ECO:0000313" key="4">
    <source>
        <dbReference type="Proteomes" id="UP000789524"/>
    </source>
</evidence>
<dbReference type="GO" id="GO:0016787">
    <property type="term" value="F:hydrolase activity"/>
    <property type="evidence" value="ECO:0007669"/>
    <property type="project" value="UniProtKB-KW"/>
</dbReference>
<name>A0A8J2QFZ0_9NEOP</name>
<gene>
    <name evidence="3" type="ORF">DCHRY22_LOCUS3452</name>
</gene>
<feature type="domain" description="SEC63" evidence="2">
    <location>
        <begin position="20"/>
        <end position="81"/>
    </location>
</feature>
<dbReference type="Pfam" id="PF02889">
    <property type="entry name" value="Sec63"/>
    <property type="match status" value="1"/>
</dbReference>
<comment type="caution">
    <text evidence="3">The sequence shown here is derived from an EMBL/GenBank/DDBJ whole genome shotgun (WGS) entry which is preliminary data.</text>
</comment>
<dbReference type="PANTHER" id="PTHR47835:SF3">
    <property type="entry name" value="HELICASE FOR MEIOSIS 1"/>
    <property type="match status" value="1"/>
</dbReference>
<dbReference type="Proteomes" id="UP000789524">
    <property type="component" value="Unassembled WGS sequence"/>
</dbReference>
<keyword evidence="4" id="KW-1185">Reference proteome</keyword>
<evidence type="ECO:0000256" key="1">
    <source>
        <dbReference type="SAM" id="MobiDB-lite"/>
    </source>
</evidence>
<dbReference type="AlphaFoldDB" id="A0A8J2QFZ0"/>
<dbReference type="InterPro" id="IPR052247">
    <property type="entry name" value="Meiotic_Crossover_Helicase"/>
</dbReference>
<evidence type="ECO:0000313" key="3">
    <source>
        <dbReference type="EMBL" id="CAG9562042.1"/>
    </source>
</evidence>